<dbReference type="EMBL" id="JACHDE010000001">
    <property type="protein sequence ID" value="MBB5398059.1"/>
    <property type="molecule type" value="Genomic_DNA"/>
</dbReference>
<evidence type="ECO:0000313" key="1">
    <source>
        <dbReference type="EMBL" id="MBB5398059.1"/>
    </source>
</evidence>
<organism evidence="1 2">
    <name type="scientific">Paraburkholderia youngii</name>
    <dbReference type="NCBI Taxonomy" id="2782701"/>
    <lineage>
        <taxon>Bacteria</taxon>
        <taxon>Pseudomonadati</taxon>
        <taxon>Pseudomonadota</taxon>
        <taxon>Betaproteobacteria</taxon>
        <taxon>Burkholderiales</taxon>
        <taxon>Burkholderiaceae</taxon>
        <taxon>Paraburkholderia</taxon>
    </lineage>
</organism>
<reference evidence="1 2" key="1">
    <citation type="submission" date="2020-08" db="EMBL/GenBank/DDBJ databases">
        <title>Genomic Encyclopedia of Type Strains, Phase IV (KMG-V): Genome sequencing to study the core and pangenomes of soil and plant-associated prokaryotes.</title>
        <authorList>
            <person name="Whitman W."/>
        </authorList>
    </citation>
    <scope>NUCLEOTIDE SEQUENCE [LARGE SCALE GENOMIC DNA]</scope>
    <source>
        <strain evidence="1 2">JPY162</strain>
    </source>
</reference>
<sequence>MLGDDVAGREAMLAQRQNWAKLLTARARHHVIGQKRVTASVCLMQNHPGAWTRNLGCKSRVALVTVDVEFVLVE</sequence>
<evidence type="ECO:0000313" key="2">
    <source>
        <dbReference type="Proteomes" id="UP000592820"/>
    </source>
</evidence>
<proteinExistence type="predicted"/>
<comment type="caution">
    <text evidence="1">The sequence shown here is derived from an EMBL/GenBank/DDBJ whole genome shotgun (WGS) entry which is preliminary data.</text>
</comment>
<protein>
    <submittedName>
        <fullName evidence="1">Uncharacterized protein</fullName>
    </submittedName>
</protein>
<gene>
    <name evidence="1" type="ORF">HDG41_000095</name>
</gene>
<dbReference type="AlphaFoldDB" id="A0A7W8L0G0"/>
<name>A0A7W8L0G0_9BURK</name>
<dbReference type="RefSeq" id="WP_375792122.1">
    <property type="nucleotide sequence ID" value="NZ_JACHDE010000001.1"/>
</dbReference>
<accession>A0A7W8L0G0</accession>
<dbReference type="Proteomes" id="UP000592820">
    <property type="component" value="Unassembled WGS sequence"/>
</dbReference>